<protein>
    <recommendedName>
        <fullName evidence="1">PH domain-containing protein</fullName>
    </recommendedName>
</protein>
<accession>A0AAN8NA63</accession>
<dbReference type="PROSITE" id="PS50003">
    <property type="entry name" value="PH_DOMAIN"/>
    <property type="match status" value="1"/>
</dbReference>
<dbReference type="EMBL" id="JAGTTL010000004">
    <property type="protein sequence ID" value="KAK6323146.1"/>
    <property type="molecule type" value="Genomic_DNA"/>
</dbReference>
<evidence type="ECO:0000259" key="1">
    <source>
        <dbReference type="PROSITE" id="PS50003"/>
    </source>
</evidence>
<evidence type="ECO:0000313" key="2">
    <source>
        <dbReference type="EMBL" id="KAK6323146.1"/>
    </source>
</evidence>
<gene>
    <name evidence="2" type="ORF">J4Q44_G00054850</name>
</gene>
<dbReference type="InterPro" id="IPR001849">
    <property type="entry name" value="PH_domain"/>
</dbReference>
<dbReference type="GO" id="GO:0007528">
    <property type="term" value="P:neuromuscular junction development"/>
    <property type="evidence" value="ECO:0007669"/>
    <property type="project" value="TreeGrafter"/>
</dbReference>
<keyword evidence="3" id="KW-1185">Reference proteome</keyword>
<dbReference type="AlphaFoldDB" id="A0AAN8NA63"/>
<evidence type="ECO:0000313" key="3">
    <source>
        <dbReference type="Proteomes" id="UP001356427"/>
    </source>
</evidence>
<sequence length="118" mass="13152">MTDSVVVEGYVKFRDGKKWKDRWVVLRKPSPVADCLVLLVYKDKSDKAQGHRERVSVTLEDICGLETGLSYEGVGYTLAILCLGQVVVLGFDGKEALLAWDIRVRYSLGEGGRCTGLW</sequence>
<dbReference type="Proteomes" id="UP001356427">
    <property type="component" value="Unassembled WGS sequence"/>
</dbReference>
<dbReference type="PANTHER" id="PTHR21636">
    <property type="entry name" value="PROTEIN DOK-7"/>
    <property type="match status" value="1"/>
</dbReference>
<proteinExistence type="predicted"/>
<dbReference type="InterPro" id="IPR011993">
    <property type="entry name" value="PH-like_dom_sf"/>
</dbReference>
<organism evidence="2 3">
    <name type="scientific">Coregonus suidteri</name>
    <dbReference type="NCBI Taxonomy" id="861788"/>
    <lineage>
        <taxon>Eukaryota</taxon>
        <taxon>Metazoa</taxon>
        <taxon>Chordata</taxon>
        <taxon>Craniata</taxon>
        <taxon>Vertebrata</taxon>
        <taxon>Euteleostomi</taxon>
        <taxon>Actinopterygii</taxon>
        <taxon>Neopterygii</taxon>
        <taxon>Teleostei</taxon>
        <taxon>Protacanthopterygii</taxon>
        <taxon>Salmoniformes</taxon>
        <taxon>Salmonidae</taxon>
        <taxon>Coregoninae</taxon>
        <taxon>Coregonus</taxon>
    </lineage>
</organism>
<dbReference type="GO" id="GO:0019901">
    <property type="term" value="F:protein kinase binding"/>
    <property type="evidence" value="ECO:0007669"/>
    <property type="project" value="InterPro"/>
</dbReference>
<comment type="caution">
    <text evidence="2">The sequence shown here is derived from an EMBL/GenBank/DDBJ whole genome shotgun (WGS) entry which is preliminary data.</text>
</comment>
<feature type="domain" description="PH" evidence="1">
    <location>
        <begin position="4"/>
        <end position="109"/>
    </location>
</feature>
<dbReference type="SUPFAM" id="SSF50729">
    <property type="entry name" value="PH domain-like"/>
    <property type="match status" value="1"/>
</dbReference>
<dbReference type="PANTHER" id="PTHR21636:SF2">
    <property type="entry name" value="PROTEIN DOK-7"/>
    <property type="match status" value="1"/>
</dbReference>
<dbReference type="InterPro" id="IPR037746">
    <property type="entry name" value="Dok-7"/>
</dbReference>
<name>A0AAN8NA63_9TELE</name>
<reference evidence="2 3" key="1">
    <citation type="submission" date="2021-04" db="EMBL/GenBank/DDBJ databases">
        <authorList>
            <person name="De Guttry C."/>
            <person name="Zahm M."/>
            <person name="Klopp C."/>
            <person name="Cabau C."/>
            <person name="Louis A."/>
            <person name="Berthelot C."/>
            <person name="Parey E."/>
            <person name="Roest Crollius H."/>
            <person name="Montfort J."/>
            <person name="Robinson-Rechavi M."/>
            <person name="Bucao C."/>
            <person name="Bouchez O."/>
            <person name="Gislard M."/>
            <person name="Lluch J."/>
            <person name="Milhes M."/>
            <person name="Lampietro C."/>
            <person name="Lopez Roques C."/>
            <person name="Donnadieu C."/>
            <person name="Braasch I."/>
            <person name="Desvignes T."/>
            <person name="Postlethwait J."/>
            <person name="Bobe J."/>
            <person name="Wedekind C."/>
            <person name="Guiguen Y."/>
        </authorList>
    </citation>
    <scope>NUCLEOTIDE SEQUENCE [LARGE SCALE GENOMIC DNA]</scope>
    <source>
        <strain evidence="2">Cs_M1</strain>
        <tissue evidence="2">Blood</tissue>
    </source>
</reference>
<dbReference type="Gene3D" id="2.30.29.30">
    <property type="entry name" value="Pleckstrin-homology domain (PH domain)/Phosphotyrosine-binding domain (PTB)"/>
    <property type="match status" value="1"/>
</dbReference>